<evidence type="ECO:0000256" key="1">
    <source>
        <dbReference type="ARBA" id="ARBA00004651"/>
    </source>
</evidence>
<accession>A0ABY0V4K5</accession>
<evidence type="ECO:0000313" key="10">
    <source>
        <dbReference type="Proteomes" id="UP000198976"/>
    </source>
</evidence>
<protein>
    <submittedName>
        <fullName evidence="9">Carbohydrate ABC transporter membrane protein 1, CUT1 family</fullName>
    </submittedName>
</protein>
<feature type="transmembrane region" description="Helical" evidence="7">
    <location>
        <begin position="74"/>
        <end position="100"/>
    </location>
</feature>
<dbReference type="Gene3D" id="1.10.3720.10">
    <property type="entry name" value="MetI-like"/>
    <property type="match status" value="1"/>
</dbReference>
<dbReference type="Pfam" id="PF00528">
    <property type="entry name" value="BPD_transp_1"/>
    <property type="match status" value="1"/>
</dbReference>
<dbReference type="RefSeq" id="WP_257590338.1">
    <property type="nucleotide sequence ID" value="NZ_LT629792.1"/>
</dbReference>
<feature type="transmembrane region" description="Helical" evidence="7">
    <location>
        <begin position="112"/>
        <end position="132"/>
    </location>
</feature>
<feature type="transmembrane region" description="Helical" evidence="7">
    <location>
        <begin position="12"/>
        <end position="31"/>
    </location>
</feature>
<evidence type="ECO:0000256" key="7">
    <source>
        <dbReference type="RuleBase" id="RU363032"/>
    </source>
</evidence>
<dbReference type="PANTHER" id="PTHR43005:SF1">
    <property type="entry name" value="SPERMIDINE_PUTRESCINE TRANSPORT SYSTEM PERMEASE PROTEIN"/>
    <property type="match status" value="1"/>
</dbReference>
<keyword evidence="10" id="KW-1185">Reference proteome</keyword>
<dbReference type="Proteomes" id="UP000198976">
    <property type="component" value="Chromosome I"/>
</dbReference>
<dbReference type="CDD" id="cd06261">
    <property type="entry name" value="TM_PBP2"/>
    <property type="match status" value="1"/>
</dbReference>
<comment type="similarity">
    <text evidence="7">Belongs to the binding-protein-dependent transport system permease family.</text>
</comment>
<evidence type="ECO:0000256" key="2">
    <source>
        <dbReference type="ARBA" id="ARBA00022448"/>
    </source>
</evidence>
<keyword evidence="5 7" id="KW-1133">Transmembrane helix</keyword>
<evidence type="ECO:0000259" key="8">
    <source>
        <dbReference type="PROSITE" id="PS50928"/>
    </source>
</evidence>
<dbReference type="InterPro" id="IPR035906">
    <property type="entry name" value="MetI-like_sf"/>
</dbReference>
<dbReference type="InterPro" id="IPR000515">
    <property type="entry name" value="MetI-like"/>
</dbReference>
<feature type="transmembrane region" description="Helical" evidence="7">
    <location>
        <begin position="268"/>
        <end position="290"/>
    </location>
</feature>
<sequence>MNESKLGNRQKLIGVVFLAPAVIYMLAFYGFPIVKNFVMSFQDYSPSTFYTGEAPFVEFENYKAVMGTPLFGKVLLNTVIFTVGSLFGQFTIGLALAIFFNRTFKGAKVMRSLLLLPWLIPMIASSAIWRWILDKDSGVLNRALESIGITSGDTGWLTSSSLALFSVILVNIWIGIPFNTTILFGGLQDIDQELYEAAAIDGANGFQRFRKITWPLLRPVVNVVLILGVVYTVKVLDLILGLTGGGPANATQTLATQSYRLSFTEFNFGQGAALSTLLVVLSVIFAAIYLRANRKSNLD</sequence>
<comment type="subcellular location">
    <subcellularLocation>
        <location evidence="1 7">Cell membrane</location>
        <topology evidence="1 7">Multi-pass membrane protein</topology>
    </subcellularLocation>
</comment>
<evidence type="ECO:0000256" key="5">
    <source>
        <dbReference type="ARBA" id="ARBA00022989"/>
    </source>
</evidence>
<dbReference type="PANTHER" id="PTHR43005">
    <property type="entry name" value="BLR7065 PROTEIN"/>
    <property type="match status" value="1"/>
</dbReference>
<evidence type="ECO:0000313" key="9">
    <source>
        <dbReference type="EMBL" id="SDT85415.1"/>
    </source>
</evidence>
<keyword evidence="6 7" id="KW-0472">Membrane</keyword>
<dbReference type="EMBL" id="LT629792">
    <property type="protein sequence ID" value="SDT85415.1"/>
    <property type="molecule type" value="Genomic_DNA"/>
</dbReference>
<keyword evidence="4 7" id="KW-0812">Transmembrane</keyword>
<feature type="transmembrane region" description="Helical" evidence="7">
    <location>
        <begin position="162"/>
        <end position="184"/>
    </location>
</feature>
<proteinExistence type="inferred from homology"/>
<feature type="domain" description="ABC transmembrane type-1" evidence="8">
    <location>
        <begin position="75"/>
        <end position="289"/>
    </location>
</feature>
<name>A0ABY0V4K5_9ACTO</name>
<keyword evidence="2 7" id="KW-0813">Transport</keyword>
<dbReference type="PROSITE" id="PS50928">
    <property type="entry name" value="ABC_TM1"/>
    <property type="match status" value="1"/>
</dbReference>
<gene>
    <name evidence="9" type="ORF">SAMN04489714_0040</name>
</gene>
<dbReference type="SUPFAM" id="SSF161098">
    <property type="entry name" value="MetI-like"/>
    <property type="match status" value="1"/>
</dbReference>
<evidence type="ECO:0000256" key="3">
    <source>
        <dbReference type="ARBA" id="ARBA00022475"/>
    </source>
</evidence>
<reference evidence="9 10" key="1">
    <citation type="submission" date="2016-10" db="EMBL/GenBank/DDBJ databases">
        <authorList>
            <person name="Varghese N."/>
            <person name="Submissions S."/>
        </authorList>
    </citation>
    <scope>NUCLEOTIDE SEQUENCE [LARGE SCALE GENOMIC DNA]</scope>
    <source>
        <strain evidence="9 10">DSM 9169</strain>
    </source>
</reference>
<evidence type="ECO:0000256" key="4">
    <source>
        <dbReference type="ARBA" id="ARBA00022692"/>
    </source>
</evidence>
<keyword evidence="3" id="KW-1003">Cell membrane</keyword>
<feature type="transmembrane region" description="Helical" evidence="7">
    <location>
        <begin position="216"/>
        <end position="233"/>
    </location>
</feature>
<evidence type="ECO:0000256" key="6">
    <source>
        <dbReference type="ARBA" id="ARBA00023136"/>
    </source>
</evidence>
<organism evidence="9 10">
    <name type="scientific">Schaalia radingae</name>
    <dbReference type="NCBI Taxonomy" id="131110"/>
    <lineage>
        <taxon>Bacteria</taxon>
        <taxon>Bacillati</taxon>
        <taxon>Actinomycetota</taxon>
        <taxon>Actinomycetes</taxon>
        <taxon>Actinomycetales</taxon>
        <taxon>Actinomycetaceae</taxon>
        <taxon>Schaalia</taxon>
    </lineage>
</organism>